<dbReference type="AlphaFoldDB" id="A0A4C1YPE7"/>
<sequence>MRQDLSTTQLRGILSHNLFISDRGTRINNPSAQPGAGRPLLATVVTDGVTTTGMRAAQGSNPTPSGPMSTLSSSAPPTHCVYNHTRVTDAQVTDSHSYRPVCGCSSLHVPRPTAGPLGAPHSETARRRSR</sequence>
<dbReference type="Proteomes" id="UP000299102">
    <property type="component" value="Unassembled WGS sequence"/>
</dbReference>
<reference evidence="2 3" key="1">
    <citation type="journal article" date="2019" name="Commun. Biol.">
        <title>The bagworm genome reveals a unique fibroin gene that provides high tensile strength.</title>
        <authorList>
            <person name="Kono N."/>
            <person name="Nakamura H."/>
            <person name="Ohtoshi R."/>
            <person name="Tomita M."/>
            <person name="Numata K."/>
            <person name="Arakawa K."/>
        </authorList>
    </citation>
    <scope>NUCLEOTIDE SEQUENCE [LARGE SCALE GENOMIC DNA]</scope>
</reference>
<feature type="region of interest" description="Disordered" evidence="1">
    <location>
        <begin position="53"/>
        <end position="75"/>
    </location>
</feature>
<protein>
    <submittedName>
        <fullName evidence="2">Uncharacterized protein</fullName>
    </submittedName>
</protein>
<feature type="region of interest" description="Disordered" evidence="1">
    <location>
        <begin position="106"/>
        <end position="130"/>
    </location>
</feature>
<keyword evidence="3" id="KW-1185">Reference proteome</keyword>
<gene>
    <name evidence="2" type="ORF">EVAR_59931_1</name>
</gene>
<evidence type="ECO:0000313" key="2">
    <source>
        <dbReference type="EMBL" id="GBP78136.1"/>
    </source>
</evidence>
<feature type="compositionally biased region" description="Polar residues" evidence="1">
    <location>
        <begin position="58"/>
        <end position="75"/>
    </location>
</feature>
<evidence type="ECO:0000256" key="1">
    <source>
        <dbReference type="SAM" id="MobiDB-lite"/>
    </source>
</evidence>
<evidence type="ECO:0000313" key="3">
    <source>
        <dbReference type="Proteomes" id="UP000299102"/>
    </source>
</evidence>
<accession>A0A4C1YPE7</accession>
<proteinExistence type="predicted"/>
<dbReference type="EMBL" id="BGZK01001358">
    <property type="protein sequence ID" value="GBP78136.1"/>
    <property type="molecule type" value="Genomic_DNA"/>
</dbReference>
<organism evidence="2 3">
    <name type="scientific">Eumeta variegata</name>
    <name type="common">Bagworm moth</name>
    <name type="synonym">Eumeta japonica</name>
    <dbReference type="NCBI Taxonomy" id="151549"/>
    <lineage>
        <taxon>Eukaryota</taxon>
        <taxon>Metazoa</taxon>
        <taxon>Ecdysozoa</taxon>
        <taxon>Arthropoda</taxon>
        <taxon>Hexapoda</taxon>
        <taxon>Insecta</taxon>
        <taxon>Pterygota</taxon>
        <taxon>Neoptera</taxon>
        <taxon>Endopterygota</taxon>
        <taxon>Lepidoptera</taxon>
        <taxon>Glossata</taxon>
        <taxon>Ditrysia</taxon>
        <taxon>Tineoidea</taxon>
        <taxon>Psychidae</taxon>
        <taxon>Oiketicinae</taxon>
        <taxon>Eumeta</taxon>
    </lineage>
</organism>
<comment type="caution">
    <text evidence="2">The sequence shown here is derived from an EMBL/GenBank/DDBJ whole genome shotgun (WGS) entry which is preliminary data.</text>
</comment>
<name>A0A4C1YPE7_EUMVA</name>